<organism evidence="7 8">
    <name type="scientific">Candidatus Phaeomarinibacter ectocarpi</name>
    <dbReference type="NCBI Taxonomy" id="1458461"/>
    <lineage>
        <taxon>Bacteria</taxon>
        <taxon>Pseudomonadati</taxon>
        <taxon>Pseudomonadota</taxon>
        <taxon>Alphaproteobacteria</taxon>
        <taxon>Hyphomicrobiales</taxon>
        <taxon>Parvibaculaceae</taxon>
        <taxon>Candidatus Phaeomarinibacter</taxon>
    </lineage>
</organism>
<dbReference type="InterPro" id="IPR012001">
    <property type="entry name" value="Thiamin_PyroP_enz_TPP-bd_dom"/>
</dbReference>
<dbReference type="NCBIfam" id="NF006187">
    <property type="entry name" value="PRK08322.1"/>
    <property type="match status" value="1"/>
</dbReference>
<dbReference type="InterPro" id="IPR011766">
    <property type="entry name" value="TPP_enzyme_TPP-bd"/>
</dbReference>
<evidence type="ECO:0000256" key="3">
    <source>
        <dbReference type="RuleBase" id="RU362132"/>
    </source>
</evidence>
<dbReference type="Proteomes" id="UP000032160">
    <property type="component" value="Chromosome I"/>
</dbReference>
<dbReference type="SUPFAM" id="SSF52518">
    <property type="entry name" value="Thiamin diphosphate-binding fold (THDP-binding)"/>
    <property type="match status" value="2"/>
</dbReference>
<dbReference type="CDD" id="cd07035">
    <property type="entry name" value="TPP_PYR_POX_like"/>
    <property type="match status" value="1"/>
</dbReference>
<dbReference type="InterPro" id="IPR045229">
    <property type="entry name" value="TPP_enz"/>
</dbReference>
<sequence length="554" mass="62043">MSDTMKASDLFVRCLEEEGITHIFGVPGEENADFMMSLEGSSIQFILTRHEQGAAFMAEVYGRLTGNPAGCLGTLGPGATNLITGVADANMDRAPMLVLTGQGATARQHKESHQIMDVVGMYEPVTKWAYSVNHADAIPEIIRKAVRLARTEKPGAVLVELPEDIAKHETDRTPMQPRRFRRPGPDDKITDRAFDMIRNAKRPLILAGNGAIRKRASSQLRTLCETTGIGVMSTFMGKGAVDMDADYCLYTIGLGQRDVVSLAIDDADLIITLGYDMVEYHPKLWNPGGKKDIIHIDFLPAEIDRNYHPKCELIGDVAHSLWMLNERIWRHRDELSFDLEPQRKIRARMKEELEAHCDDDTEGSIRPQKALWDVRQALGKDDILLSGVGAHKMWIARHYQCHEPNTCLIPNGFCSMGMPLPGAIAADMVHPDRRIFAIAGDGDFMMNVQEMETASRMKSNITVMVWEDGGYGLISWKQENEFNRHTNLSFTNPDWMKLADSFGWQGQYVPNSRDLRAALDKALEHEGPSLVVIPIDYRENALLTERLGQIDVTI</sequence>
<dbReference type="EMBL" id="HG966617">
    <property type="protein sequence ID" value="CDO60606.1"/>
    <property type="molecule type" value="Genomic_DNA"/>
</dbReference>
<evidence type="ECO:0000256" key="1">
    <source>
        <dbReference type="ARBA" id="ARBA00007812"/>
    </source>
</evidence>
<name>X5MNY6_9HYPH</name>
<evidence type="ECO:0000259" key="6">
    <source>
        <dbReference type="Pfam" id="PF02776"/>
    </source>
</evidence>
<dbReference type="GO" id="GO:0005948">
    <property type="term" value="C:acetolactate synthase complex"/>
    <property type="evidence" value="ECO:0007669"/>
    <property type="project" value="TreeGrafter"/>
</dbReference>
<dbReference type="RefSeq" id="WP_197538339.1">
    <property type="nucleotide sequence ID" value="NZ_HG966617.1"/>
</dbReference>
<comment type="similarity">
    <text evidence="1 3">Belongs to the TPP enzyme family.</text>
</comment>
<dbReference type="SUPFAM" id="SSF52467">
    <property type="entry name" value="DHS-like NAD/FAD-binding domain"/>
    <property type="match status" value="1"/>
</dbReference>
<keyword evidence="8" id="KW-1185">Reference proteome</keyword>
<evidence type="ECO:0000313" key="8">
    <source>
        <dbReference type="Proteomes" id="UP000032160"/>
    </source>
</evidence>
<dbReference type="InterPro" id="IPR029061">
    <property type="entry name" value="THDP-binding"/>
</dbReference>
<dbReference type="GO" id="GO:0009099">
    <property type="term" value="P:L-valine biosynthetic process"/>
    <property type="evidence" value="ECO:0007669"/>
    <property type="project" value="TreeGrafter"/>
</dbReference>
<dbReference type="EC" id="2.2.1.6" evidence="7"/>
<dbReference type="Pfam" id="PF02776">
    <property type="entry name" value="TPP_enzyme_N"/>
    <property type="match status" value="1"/>
</dbReference>
<dbReference type="Gene3D" id="3.40.50.970">
    <property type="match status" value="2"/>
</dbReference>
<evidence type="ECO:0000256" key="2">
    <source>
        <dbReference type="ARBA" id="ARBA00023052"/>
    </source>
</evidence>
<dbReference type="KEGG" id="pect:BN1012_Phect2393"/>
<dbReference type="InterPro" id="IPR012000">
    <property type="entry name" value="Thiamin_PyroP_enz_cen_dom"/>
</dbReference>
<proteinExistence type="inferred from homology"/>
<dbReference type="GO" id="GO:0009097">
    <property type="term" value="P:isoleucine biosynthetic process"/>
    <property type="evidence" value="ECO:0007669"/>
    <property type="project" value="TreeGrafter"/>
</dbReference>
<dbReference type="Pfam" id="PF00205">
    <property type="entry name" value="TPP_enzyme_M"/>
    <property type="match status" value="1"/>
</dbReference>
<dbReference type="FunFam" id="3.40.50.970:FF:000007">
    <property type="entry name" value="Acetolactate synthase"/>
    <property type="match status" value="1"/>
</dbReference>
<protein>
    <submittedName>
        <fullName evidence="7">Acetolactate synthase large subunit</fullName>
        <ecNumber evidence="7">2.2.1.6</ecNumber>
    </submittedName>
</protein>
<dbReference type="GO" id="GO:0003984">
    <property type="term" value="F:acetolactate synthase activity"/>
    <property type="evidence" value="ECO:0007669"/>
    <property type="project" value="UniProtKB-EC"/>
</dbReference>
<keyword evidence="2 3" id="KW-0786">Thiamine pyrophosphate</keyword>
<dbReference type="PATRIC" id="fig|1458461.3.peg.2399"/>
<dbReference type="InterPro" id="IPR029035">
    <property type="entry name" value="DHS-like_NAD/FAD-binding_dom"/>
</dbReference>
<feature type="domain" description="Thiamine pyrophosphate enzyme TPP-binding" evidence="5">
    <location>
        <begin position="387"/>
        <end position="533"/>
    </location>
</feature>
<evidence type="ECO:0000259" key="4">
    <source>
        <dbReference type="Pfam" id="PF00205"/>
    </source>
</evidence>
<accession>X5MNY6</accession>
<dbReference type="Gene3D" id="3.40.50.1220">
    <property type="entry name" value="TPP-binding domain"/>
    <property type="match status" value="1"/>
</dbReference>
<dbReference type="AlphaFoldDB" id="X5MNY6"/>
<dbReference type="PANTHER" id="PTHR18968">
    <property type="entry name" value="THIAMINE PYROPHOSPHATE ENZYMES"/>
    <property type="match status" value="1"/>
</dbReference>
<feature type="domain" description="Thiamine pyrophosphate enzyme central" evidence="4">
    <location>
        <begin position="191"/>
        <end position="324"/>
    </location>
</feature>
<dbReference type="STRING" id="1458461.BN1012_Phect2393"/>
<dbReference type="HOGENOM" id="CLU_013748_3_2_5"/>
<dbReference type="GO" id="GO:0000287">
    <property type="term" value="F:magnesium ion binding"/>
    <property type="evidence" value="ECO:0007669"/>
    <property type="project" value="InterPro"/>
</dbReference>
<gene>
    <name evidence="7" type="ORF">BN1012_Phect2393</name>
</gene>
<reference evidence="7 8" key="1">
    <citation type="journal article" date="2014" name="Front. Genet.">
        <title>Genome and metabolic network of "Candidatus Phaeomarinobacter ectocarpi" Ec32, a new candidate genus of Alphaproteobacteria frequently associated with brown algae.</title>
        <authorList>
            <person name="Dittami S.M."/>
            <person name="Barbeyron T."/>
            <person name="Boyen C."/>
            <person name="Cambefort J."/>
            <person name="Collet G."/>
            <person name="Delage L."/>
            <person name="Gobet A."/>
            <person name="Groisillier A."/>
            <person name="Leblanc C."/>
            <person name="Michel G."/>
            <person name="Scornet D."/>
            <person name="Siegel A."/>
            <person name="Tapia J.E."/>
            <person name="Tonon T."/>
        </authorList>
    </citation>
    <scope>NUCLEOTIDE SEQUENCE [LARGE SCALE GENOMIC DNA]</scope>
    <source>
        <strain evidence="7 8">Ec32</strain>
    </source>
</reference>
<evidence type="ECO:0000259" key="5">
    <source>
        <dbReference type="Pfam" id="PF02775"/>
    </source>
</evidence>
<dbReference type="Pfam" id="PF02775">
    <property type="entry name" value="TPP_enzyme_C"/>
    <property type="match status" value="1"/>
</dbReference>
<dbReference type="GO" id="GO:0030976">
    <property type="term" value="F:thiamine pyrophosphate binding"/>
    <property type="evidence" value="ECO:0007669"/>
    <property type="project" value="InterPro"/>
</dbReference>
<feature type="domain" description="Thiamine pyrophosphate enzyme N-terminal TPP-binding" evidence="6">
    <location>
        <begin position="5"/>
        <end position="120"/>
    </location>
</feature>
<keyword evidence="7" id="KW-0808">Transferase</keyword>
<dbReference type="GO" id="GO:0050660">
    <property type="term" value="F:flavin adenine dinucleotide binding"/>
    <property type="evidence" value="ECO:0007669"/>
    <property type="project" value="TreeGrafter"/>
</dbReference>
<evidence type="ECO:0000313" key="7">
    <source>
        <dbReference type="EMBL" id="CDO60606.1"/>
    </source>
</evidence>
<dbReference type="PANTHER" id="PTHR18968:SF129">
    <property type="entry name" value="ACETOLACTATE SYNTHASE"/>
    <property type="match status" value="1"/>
</dbReference>